<proteinExistence type="predicted"/>
<dbReference type="Proteomes" id="UP001151002">
    <property type="component" value="Unassembled WGS sequence"/>
</dbReference>
<accession>A0ABT4BDT4</accession>
<dbReference type="RefSeq" id="WP_267569264.1">
    <property type="nucleotide sequence ID" value="NZ_JAPNTZ010000021.1"/>
</dbReference>
<sequence length="176" mass="19699">MRYVGIDYERSDRAPDHRGPRLIVDEDEWAQPSWRYNDFDAIDYGVEIETTADRVFTMTWDSPGWTEGISLRETPMLGFAAAHDADVAIWDVSEYSNWSPYIGRPIDEVTLHYQPSGGTTPLDSGFWCPAITLAVGGSPIHILLGDADPSKETLNYSADNIAVVFPPNNPPSWVKH</sequence>
<evidence type="ECO:0000313" key="2">
    <source>
        <dbReference type="Proteomes" id="UP001151002"/>
    </source>
</evidence>
<evidence type="ECO:0000313" key="1">
    <source>
        <dbReference type="EMBL" id="MCY1144684.1"/>
    </source>
</evidence>
<organism evidence="1 2">
    <name type="scientific">Paractinoplanes pyxinae</name>
    <dbReference type="NCBI Taxonomy" id="2997416"/>
    <lineage>
        <taxon>Bacteria</taxon>
        <taxon>Bacillati</taxon>
        <taxon>Actinomycetota</taxon>
        <taxon>Actinomycetes</taxon>
        <taxon>Micromonosporales</taxon>
        <taxon>Micromonosporaceae</taxon>
        <taxon>Paractinoplanes</taxon>
    </lineage>
</organism>
<comment type="caution">
    <text evidence="1">The sequence shown here is derived from an EMBL/GenBank/DDBJ whole genome shotgun (WGS) entry which is preliminary data.</text>
</comment>
<protein>
    <submittedName>
        <fullName evidence="1">Uncharacterized protein</fullName>
    </submittedName>
</protein>
<gene>
    <name evidence="1" type="ORF">OWR29_42360</name>
</gene>
<name>A0ABT4BDT4_9ACTN</name>
<dbReference type="EMBL" id="JAPNTZ010000021">
    <property type="protein sequence ID" value="MCY1144684.1"/>
    <property type="molecule type" value="Genomic_DNA"/>
</dbReference>
<keyword evidence="2" id="KW-1185">Reference proteome</keyword>
<reference evidence="1" key="1">
    <citation type="submission" date="2022-11" db="EMBL/GenBank/DDBJ databases">
        <authorList>
            <person name="Somphong A."/>
            <person name="Phongsopitanun W."/>
        </authorList>
    </citation>
    <scope>NUCLEOTIDE SEQUENCE</scope>
    <source>
        <strain evidence="1">Pm04-4</strain>
    </source>
</reference>